<dbReference type="InterPro" id="IPR003594">
    <property type="entry name" value="HATPase_dom"/>
</dbReference>
<dbReference type="CDD" id="cd00075">
    <property type="entry name" value="HATPase"/>
    <property type="match status" value="1"/>
</dbReference>
<dbReference type="InterPro" id="IPR004358">
    <property type="entry name" value="Sig_transdc_His_kin-like_C"/>
</dbReference>
<keyword evidence="6" id="KW-0902">Two-component regulatory system</keyword>
<dbReference type="RefSeq" id="WP_210758026.1">
    <property type="nucleotide sequence ID" value="NZ_CP060139.1"/>
</dbReference>
<keyword evidence="7" id="KW-0812">Transmembrane</keyword>
<dbReference type="GO" id="GO:0000155">
    <property type="term" value="F:phosphorelay sensor kinase activity"/>
    <property type="evidence" value="ECO:0007669"/>
    <property type="project" value="InterPro"/>
</dbReference>
<dbReference type="SUPFAM" id="SSF47384">
    <property type="entry name" value="Homodimeric domain of signal transducing histidine kinase"/>
    <property type="match status" value="1"/>
</dbReference>
<dbReference type="InterPro" id="IPR050351">
    <property type="entry name" value="BphY/WalK/GraS-like"/>
</dbReference>
<evidence type="ECO:0000313" key="10">
    <source>
        <dbReference type="Proteomes" id="UP000516305"/>
    </source>
</evidence>
<keyword evidence="4" id="KW-0808">Transferase</keyword>
<protein>
    <recommendedName>
        <fullName evidence="2">histidine kinase</fullName>
        <ecNumber evidence="2">2.7.13.3</ecNumber>
    </recommendedName>
</protein>
<keyword evidence="7" id="KW-1133">Transmembrane helix</keyword>
<evidence type="ECO:0000259" key="8">
    <source>
        <dbReference type="PROSITE" id="PS50109"/>
    </source>
</evidence>
<evidence type="ECO:0000256" key="7">
    <source>
        <dbReference type="SAM" id="Phobius"/>
    </source>
</evidence>
<dbReference type="InterPro" id="IPR003661">
    <property type="entry name" value="HisK_dim/P_dom"/>
</dbReference>
<name>A0A7H0VCP6_9FLAO</name>
<evidence type="ECO:0000256" key="1">
    <source>
        <dbReference type="ARBA" id="ARBA00000085"/>
    </source>
</evidence>
<comment type="catalytic activity">
    <reaction evidence="1">
        <text>ATP + protein L-histidine = ADP + protein N-phospho-L-histidine.</text>
        <dbReference type="EC" id="2.7.13.3"/>
    </reaction>
</comment>
<feature type="transmembrane region" description="Helical" evidence="7">
    <location>
        <begin position="240"/>
        <end position="264"/>
    </location>
</feature>
<keyword evidence="3" id="KW-0597">Phosphoprotein</keyword>
<dbReference type="Proteomes" id="UP000516305">
    <property type="component" value="Chromosome"/>
</dbReference>
<dbReference type="InterPro" id="IPR005467">
    <property type="entry name" value="His_kinase_dom"/>
</dbReference>
<dbReference type="AlphaFoldDB" id="A0A7H0VCP6"/>
<keyword evidence="5 9" id="KW-0418">Kinase</keyword>
<accession>A0A7H0VCP6</accession>
<evidence type="ECO:0000256" key="6">
    <source>
        <dbReference type="ARBA" id="ARBA00023012"/>
    </source>
</evidence>
<dbReference type="GO" id="GO:0004721">
    <property type="term" value="F:phosphoprotein phosphatase activity"/>
    <property type="evidence" value="ECO:0007669"/>
    <property type="project" value="TreeGrafter"/>
</dbReference>
<dbReference type="CDD" id="cd00082">
    <property type="entry name" value="HisKA"/>
    <property type="match status" value="1"/>
</dbReference>
<dbReference type="KEGG" id="chyd:H4K34_14065"/>
<dbReference type="GO" id="GO:0005886">
    <property type="term" value="C:plasma membrane"/>
    <property type="evidence" value="ECO:0007669"/>
    <property type="project" value="TreeGrafter"/>
</dbReference>
<keyword evidence="7" id="KW-0472">Membrane</keyword>
<dbReference type="EC" id="2.7.13.3" evidence="2"/>
<dbReference type="InterPro" id="IPR036890">
    <property type="entry name" value="HATPase_C_sf"/>
</dbReference>
<dbReference type="SMART" id="SM00388">
    <property type="entry name" value="HisKA"/>
    <property type="match status" value="1"/>
</dbReference>
<reference evidence="9 10" key="1">
    <citation type="submission" date="2020-08" db="EMBL/GenBank/DDBJ databases">
        <title>Croceimicrobium hydrocarbonivorans gen. nov., sp. nov., a novel marine bacterium isolated from a bacterial consortium that degrades polyethylene terephthalate.</title>
        <authorList>
            <person name="Liu R."/>
        </authorList>
    </citation>
    <scope>NUCLEOTIDE SEQUENCE [LARGE SCALE GENOMIC DNA]</scope>
    <source>
        <strain evidence="9 10">A20-9</strain>
    </source>
</reference>
<dbReference type="GO" id="GO:0016036">
    <property type="term" value="P:cellular response to phosphate starvation"/>
    <property type="evidence" value="ECO:0007669"/>
    <property type="project" value="TreeGrafter"/>
</dbReference>
<dbReference type="PANTHER" id="PTHR45453:SF1">
    <property type="entry name" value="PHOSPHATE REGULON SENSOR PROTEIN PHOR"/>
    <property type="match status" value="1"/>
</dbReference>
<dbReference type="SUPFAM" id="SSF55874">
    <property type="entry name" value="ATPase domain of HSP90 chaperone/DNA topoisomerase II/histidine kinase"/>
    <property type="match status" value="1"/>
</dbReference>
<dbReference type="Pfam" id="PF02518">
    <property type="entry name" value="HATPase_c"/>
    <property type="match status" value="1"/>
</dbReference>
<evidence type="ECO:0000313" key="9">
    <source>
        <dbReference type="EMBL" id="QNR23494.1"/>
    </source>
</evidence>
<organism evidence="9 10">
    <name type="scientific">Croceimicrobium hydrocarbonivorans</name>
    <dbReference type="NCBI Taxonomy" id="2761580"/>
    <lineage>
        <taxon>Bacteria</taxon>
        <taxon>Pseudomonadati</taxon>
        <taxon>Bacteroidota</taxon>
        <taxon>Flavobacteriia</taxon>
        <taxon>Flavobacteriales</taxon>
        <taxon>Owenweeksiaceae</taxon>
        <taxon>Croceimicrobium</taxon>
    </lineage>
</organism>
<dbReference type="FunFam" id="3.30.565.10:FF:000006">
    <property type="entry name" value="Sensor histidine kinase WalK"/>
    <property type="match status" value="1"/>
</dbReference>
<evidence type="ECO:0000256" key="3">
    <source>
        <dbReference type="ARBA" id="ARBA00022553"/>
    </source>
</evidence>
<proteinExistence type="predicted"/>
<gene>
    <name evidence="9" type="ORF">H4K34_14065</name>
</gene>
<dbReference type="InterPro" id="IPR036097">
    <property type="entry name" value="HisK_dim/P_sf"/>
</dbReference>
<evidence type="ECO:0000256" key="2">
    <source>
        <dbReference type="ARBA" id="ARBA00012438"/>
    </source>
</evidence>
<dbReference type="EMBL" id="CP060139">
    <property type="protein sequence ID" value="QNR23494.1"/>
    <property type="molecule type" value="Genomic_DNA"/>
</dbReference>
<dbReference type="PROSITE" id="PS50109">
    <property type="entry name" value="HIS_KIN"/>
    <property type="match status" value="1"/>
</dbReference>
<evidence type="ECO:0000256" key="4">
    <source>
        <dbReference type="ARBA" id="ARBA00022679"/>
    </source>
</evidence>
<sequence>MSRFKQRAAKRLNWLILLMTLSLLGVTGIQAYWLKNAYDLREEKFESEVGQALADVTERLDNLSSMRFLFNSFSVQPFFSENLAPHLGFPGRDTMMGDLKLTMRLGPDTVILYNTDPDDSLFQAIEDRKGLILRTAPDQMMRKGAQLDMLLRKMVRFELSRRQSDSSWMDRKMLDSLITFELKSRGIDIPYEFAVANDKEIILSSRRWDPNDHQHTAMLFPNDILTNEILSLSFPSKANYIFQSLWVMLLVSLLFTVAIVYTFYRTLNFSLKQKRISDIKTDFINNMTHEFKTPIATINLAIDALRNPKVRGDSQRIEHYSNMIKQENQRMNLQVESVLRMALLDKQELDLEFKKADVIEVVQGCLDHISLQLESKGGRLQKFFNEQHRELRIDANHLSNTIINILDNAMKYSVGAPEIKVVTESTQNHFILIISDKGMGMTKEEQKHIFDRFYRVSAGDLHNIKGHGLGLSYAKGIVESHGGRIEVESEKGKGSKFYIYLPINA</sequence>
<dbReference type="Gene3D" id="3.30.565.10">
    <property type="entry name" value="Histidine kinase-like ATPase, C-terminal domain"/>
    <property type="match status" value="1"/>
</dbReference>
<feature type="domain" description="Histidine kinase" evidence="8">
    <location>
        <begin position="286"/>
        <end position="505"/>
    </location>
</feature>
<dbReference type="Pfam" id="PF00512">
    <property type="entry name" value="HisKA"/>
    <property type="match status" value="1"/>
</dbReference>
<dbReference type="SMART" id="SM00387">
    <property type="entry name" value="HATPase_c"/>
    <property type="match status" value="1"/>
</dbReference>
<dbReference type="PANTHER" id="PTHR45453">
    <property type="entry name" value="PHOSPHATE REGULON SENSOR PROTEIN PHOR"/>
    <property type="match status" value="1"/>
</dbReference>
<dbReference type="Gene3D" id="1.10.287.130">
    <property type="match status" value="1"/>
</dbReference>
<dbReference type="PRINTS" id="PR00344">
    <property type="entry name" value="BCTRLSENSOR"/>
</dbReference>
<evidence type="ECO:0000256" key="5">
    <source>
        <dbReference type="ARBA" id="ARBA00022777"/>
    </source>
</evidence>
<keyword evidence="10" id="KW-1185">Reference proteome</keyword>